<evidence type="ECO:0000313" key="2">
    <source>
        <dbReference type="Proteomes" id="UP000789525"/>
    </source>
</evidence>
<organism evidence="1 2">
    <name type="scientific">Acaulospora colombiana</name>
    <dbReference type="NCBI Taxonomy" id="27376"/>
    <lineage>
        <taxon>Eukaryota</taxon>
        <taxon>Fungi</taxon>
        <taxon>Fungi incertae sedis</taxon>
        <taxon>Mucoromycota</taxon>
        <taxon>Glomeromycotina</taxon>
        <taxon>Glomeromycetes</taxon>
        <taxon>Diversisporales</taxon>
        <taxon>Acaulosporaceae</taxon>
        <taxon>Acaulospora</taxon>
    </lineage>
</organism>
<feature type="non-terminal residue" evidence="1">
    <location>
        <position position="151"/>
    </location>
</feature>
<accession>A0ACA9MWF7</accession>
<evidence type="ECO:0000313" key="1">
    <source>
        <dbReference type="EMBL" id="CAG8616915.1"/>
    </source>
</evidence>
<name>A0ACA9MWF7_9GLOM</name>
<proteinExistence type="predicted"/>
<sequence>MAQGNRYIRFNTGFYYYIQVNDLDKMYRILRYKNYSDEIQRYSIGHERDTDSYLRGPPGIVLETITATKYIDLNSTNPQAIASTMNAINSVVFKRFKKKPTDKEIEKLVIEVSKLIDIYSNRFVEHVPEDNKRIISENFSIFIIVFASVAR</sequence>
<protein>
    <submittedName>
        <fullName evidence="1">13236_t:CDS:1</fullName>
    </submittedName>
</protein>
<reference evidence="1" key="1">
    <citation type="submission" date="2021-06" db="EMBL/GenBank/DDBJ databases">
        <authorList>
            <person name="Kallberg Y."/>
            <person name="Tangrot J."/>
            <person name="Rosling A."/>
        </authorList>
    </citation>
    <scope>NUCLEOTIDE SEQUENCE</scope>
    <source>
        <strain evidence="1">CL356</strain>
    </source>
</reference>
<gene>
    <name evidence="1" type="ORF">ACOLOM_LOCUS7201</name>
</gene>
<dbReference type="Proteomes" id="UP000789525">
    <property type="component" value="Unassembled WGS sequence"/>
</dbReference>
<dbReference type="EMBL" id="CAJVPT010016147">
    <property type="protein sequence ID" value="CAG8616915.1"/>
    <property type="molecule type" value="Genomic_DNA"/>
</dbReference>
<comment type="caution">
    <text evidence="1">The sequence shown here is derived from an EMBL/GenBank/DDBJ whole genome shotgun (WGS) entry which is preliminary data.</text>
</comment>
<keyword evidence="2" id="KW-1185">Reference proteome</keyword>